<dbReference type="EMBL" id="LT630003">
    <property type="protein sequence ID" value="SEU01050.1"/>
    <property type="molecule type" value="Genomic_DNA"/>
</dbReference>
<dbReference type="SUPFAM" id="SSF53474">
    <property type="entry name" value="alpha/beta-Hydrolases"/>
    <property type="match status" value="1"/>
</dbReference>
<proteinExistence type="predicted"/>
<protein>
    <recommendedName>
        <fullName evidence="3">Alpha/beta hydrolase</fullName>
    </recommendedName>
</protein>
<sequence>MDKEFIKIENIPVILWGTKSDSIYIYVHGKNANKEEANSFAEKAVKRGFQVLSFDLPEHGERINENYPCVVWNGIHDLNIIGAYVQQSWIDIYLYGISLGAYFSLLAYKDMPLKKCLLLSPILDMERLIQNMMKWFSVSEEVLKEKQEIQTPIGEMLNWDYYCYVRNNPIDRWNVSTAILFGSEDNLTEREIVEDFAKRFDCDLTVLDGGEHWFHTEKQLTILDKWLDKQI</sequence>
<gene>
    <name evidence="1" type="ORF">SAMN02745906_3924</name>
</gene>
<dbReference type="Proteomes" id="UP000198970">
    <property type="component" value="Chromosome I"/>
</dbReference>
<evidence type="ECO:0000313" key="1">
    <source>
        <dbReference type="EMBL" id="SEU01050.1"/>
    </source>
</evidence>
<dbReference type="Gene3D" id="3.40.50.1820">
    <property type="entry name" value="alpha/beta hydrolase"/>
    <property type="match status" value="1"/>
</dbReference>
<dbReference type="InterPro" id="IPR029058">
    <property type="entry name" value="AB_hydrolase_fold"/>
</dbReference>
<dbReference type="RefSeq" id="WP_054792129.1">
    <property type="nucleotide sequence ID" value="NZ_LT630003.1"/>
</dbReference>
<accession>A0ABY1CFJ9</accession>
<reference evidence="1 2" key="1">
    <citation type="submission" date="2016-10" db="EMBL/GenBank/DDBJ databases">
        <authorList>
            <person name="Varghese N."/>
            <person name="Submissions S."/>
        </authorList>
    </citation>
    <scope>NUCLEOTIDE SEQUENCE [LARGE SCALE GENOMIC DNA]</scope>
    <source>
        <strain evidence="1 2">ATCC 19403</strain>
    </source>
</reference>
<keyword evidence="2" id="KW-1185">Reference proteome</keyword>
<evidence type="ECO:0000313" key="2">
    <source>
        <dbReference type="Proteomes" id="UP000198970"/>
    </source>
</evidence>
<evidence type="ECO:0008006" key="3">
    <source>
        <dbReference type="Google" id="ProtNLM"/>
    </source>
</evidence>
<organism evidence="1 2">
    <name type="scientific">Lacrimispora sphenoides JCM 1415</name>
    <dbReference type="NCBI Taxonomy" id="1297793"/>
    <lineage>
        <taxon>Bacteria</taxon>
        <taxon>Bacillati</taxon>
        <taxon>Bacillota</taxon>
        <taxon>Clostridia</taxon>
        <taxon>Lachnospirales</taxon>
        <taxon>Lachnospiraceae</taxon>
        <taxon>Lacrimispora</taxon>
    </lineage>
</organism>
<name>A0ABY1CFJ9_9FIRM</name>